<dbReference type="PROSITE" id="PS51363">
    <property type="entry name" value="W2"/>
    <property type="match status" value="1"/>
</dbReference>
<dbReference type="GO" id="GO:0016020">
    <property type="term" value="C:membrane"/>
    <property type="evidence" value="ECO:0007669"/>
    <property type="project" value="TreeGrafter"/>
</dbReference>
<accession>A0A6A4K7K4</accession>
<gene>
    <name evidence="2" type="ORF">C3L33_23259</name>
</gene>
<feature type="domain" description="W2" evidence="1">
    <location>
        <begin position="1"/>
        <end position="116"/>
    </location>
</feature>
<evidence type="ECO:0000313" key="2">
    <source>
        <dbReference type="EMBL" id="KAE9444843.1"/>
    </source>
</evidence>
<sequence>MEHILRAPLLPDVDATVKTWANLLNTFCTSGKLELELIYKAEVQCYEDAKLIKIFPEIVRSLYDQDVLAEDTILHWFCKGTNPKANACKMAGGGRRGVTVPDAFCSRTCHLMAMYG</sequence>
<name>A0A6A4K7K4_9ERIC</name>
<proteinExistence type="predicted"/>
<reference evidence="2" key="1">
    <citation type="journal article" date="2019" name="Genome Biol. Evol.">
        <title>The Rhododendron genome and chromosomal organization provide insight into shared whole-genome duplications across the heath family (Ericaceae).</title>
        <authorList>
            <person name="Soza V.L."/>
            <person name="Lindsley D."/>
            <person name="Waalkes A."/>
            <person name="Ramage E."/>
            <person name="Patwardhan R.P."/>
            <person name="Burton J.N."/>
            <person name="Adey A."/>
            <person name="Kumar A."/>
            <person name="Qiu R."/>
            <person name="Shendure J."/>
            <person name="Hall B."/>
        </authorList>
    </citation>
    <scope>NUCLEOTIDE SEQUENCE</scope>
    <source>
        <strain evidence="2">RSF 1966-606</strain>
    </source>
</reference>
<dbReference type="SUPFAM" id="SSF48371">
    <property type="entry name" value="ARM repeat"/>
    <property type="match status" value="1"/>
</dbReference>
<dbReference type="OrthoDB" id="1484842at2759"/>
<dbReference type="EMBL" id="QEFC01005388">
    <property type="protein sequence ID" value="KAE9444843.1"/>
    <property type="molecule type" value="Genomic_DNA"/>
</dbReference>
<dbReference type="InterPro" id="IPR003307">
    <property type="entry name" value="W2_domain"/>
</dbReference>
<comment type="caution">
    <text evidence="2">The sequence shown here is derived from an EMBL/GenBank/DDBJ whole genome shotgun (WGS) entry which is preliminary data.</text>
</comment>
<dbReference type="GO" id="GO:0005737">
    <property type="term" value="C:cytoplasm"/>
    <property type="evidence" value="ECO:0007669"/>
    <property type="project" value="TreeGrafter"/>
</dbReference>
<dbReference type="PANTHER" id="PTHR14208">
    <property type="entry name" value="BASIC LEUCINE ZIPPER AND W2 DOMAIN-CONTAINING PROTEIN"/>
    <property type="match status" value="1"/>
</dbReference>
<evidence type="ECO:0000259" key="1">
    <source>
        <dbReference type="PROSITE" id="PS51363"/>
    </source>
</evidence>
<dbReference type="InterPro" id="IPR016024">
    <property type="entry name" value="ARM-type_fold"/>
</dbReference>
<organism evidence="2">
    <name type="scientific">Rhododendron williamsianum</name>
    <dbReference type="NCBI Taxonomy" id="262921"/>
    <lineage>
        <taxon>Eukaryota</taxon>
        <taxon>Viridiplantae</taxon>
        <taxon>Streptophyta</taxon>
        <taxon>Embryophyta</taxon>
        <taxon>Tracheophyta</taxon>
        <taxon>Spermatophyta</taxon>
        <taxon>Magnoliopsida</taxon>
        <taxon>eudicotyledons</taxon>
        <taxon>Gunneridae</taxon>
        <taxon>Pentapetalae</taxon>
        <taxon>asterids</taxon>
        <taxon>Ericales</taxon>
        <taxon>Ericaceae</taxon>
        <taxon>Ericoideae</taxon>
        <taxon>Rhodoreae</taxon>
        <taxon>Rhododendron</taxon>
    </lineage>
</organism>
<dbReference type="SMART" id="SM00515">
    <property type="entry name" value="eIF5C"/>
    <property type="match status" value="1"/>
</dbReference>
<dbReference type="Pfam" id="PF02020">
    <property type="entry name" value="W2"/>
    <property type="match status" value="1"/>
</dbReference>
<dbReference type="PANTHER" id="PTHR14208:SF2">
    <property type="entry name" value="PROTEIN KRASAVIETZ"/>
    <property type="match status" value="1"/>
</dbReference>
<protein>
    <recommendedName>
        <fullName evidence="1">W2 domain-containing protein</fullName>
    </recommendedName>
</protein>
<dbReference type="AlphaFoldDB" id="A0A6A4K7K4"/>
<dbReference type="InterPro" id="IPR051245">
    <property type="entry name" value="eIF5-mimic_regulator"/>
</dbReference>
<dbReference type="Gene3D" id="1.25.40.180">
    <property type="match status" value="1"/>
</dbReference>
<feature type="non-terminal residue" evidence="2">
    <location>
        <position position="1"/>
    </location>
</feature>